<keyword evidence="4" id="KW-0256">Endoplasmic reticulum</keyword>
<evidence type="ECO:0000313" key="8">
    <source>
        <dbReference type="Proteomes" id="UP000799324"/>
    </source>
</evidence>
<dbReference type="InterPro" id="IPR029058">
    <property type="entry name" value="AB_hydrolase_fold"/>
</dbReference>
<sequence>MADFTPLTEVFRGENPKVDIVAVHGLNGHPFKTWTTNESNKFWLGDADLLPFNLKESRILTFGYNAAVASLLGKTSSDRILQHAQTLVAELVADRELEDAMQRPIIYICHSLGGIVVKRALAYSASRTSKLVQHLYSIFVSTYGILFLGTPHNGSNKAALASIGSRMINALAPSRVVDTDSQLADALAEGSEVLQNITDMFAPLMKNFRIYFFWEQEKMNLGTKYAYIVDENSAAPILDNTDRAGLPYDHRDMVKFETRTSPGYRLVVASLLRYSREAPGIVDRRWIDAKDMLKQKRQQEAAELVQ</sequence>
<protein>
    <submittedName>
        <fullName evidence="7">Ribonuclease-like protein p/mrp subunit</fullName>
    </submittedName>
</protein>
<dbReference type="Proteomes" id="UP000799324">
    <property type="component" value="Unassembled WGS sequence"/>
</dbReference>
<dbReference type="SUPFAM" id="SSF53474">
    <property type="entry name" value="alpha/beta-Hydrolases"/>
    <property type="match status" value="1"/>
</dbReference>
<evidence type="ECO:0000256" key="6">
    <source>
        <dbReference type="ARBA" id="ARBA00023136"/>
    </source>
</evidence>
<dbReference type="PANTHER" id="PTHR48182">
    <property type="entry name" value="PROTEIN SERAC1"/>
    <property type="match status" value="1"/>
</dbReference>
<evidence type="ECO:0000256" key="4">
    <source>
        <dbReference type="ARBA" id="ARBA00022824"/>
    </source>
</evidence>
<dbReference type="PANTHER" id="PTHR48182:SF2">
    <property type="entry name" value="PROTEIN SERAC1"/>
    <property type="match status" value="1"/>
</dbReference>
<keyword evidence="8" id="KW-1185">Reference proteome</keyword>
<reference evidence="7" key="1">
    <citation type="journal article" date="2020" name="Stud. Mycol.">
        <title>101 Dothideomycetes genomes: a test case for predicting lifestyles and emergence of pathogens.</title>
        <authorList>
            <person name="Haridas S."/>
            <person name="Albert R."/>
            <person name="Binder M."/>
            <person name="Bloem J."/>
            <person name="Labutti K."/>
            <person name="Salamov A."/>
            <person name="Andreopoulos B."/>
            <person name="Baker S."/>
            <person name="Barry K."/>
            <person name="Bills G."/>
            <person name="Bluhm B."/>
            <person name="Cannon C."/>
            <person name="Castanera R."/>
            <person name="Culley D."/>
            <person name="Daum C."/>
            <person name="Ezra D."/>
            <person name="Gonzalez J."/>
            <person name="Henrissat B."/>
            <person name="Kuo A."/>
            <person name="Liang C."/>
            <person name="Lipzen A."/>
            <person name="Lutzoni F."/>
            <person name="Magnuson J."/>
            <person name="Mondo S."/>
            <person name="Nolan M."/>
            <person name="Ohm R."/>
            <person name="Pangilinan J."/>
            <person name="Park H.-J."/>
            <person name="Ramirez L."/>
            <person name="Alfaro M."/>
            <person name="Sun H."/>
            <person name="Tritt A."/>
            <person name="Yoshinaga Y."/>
            <person name="Zwiers L.-H."/>
            <person name="Turgeon B."/>
            <person name="Goodwin S."/>
            <person name="Spatafora J."/>
            <person name="Crous P."/>
            <person name="Grigoriev I."/>
        </authorList>
    </citation>
    <scope>NUCLEOTIDE SEQUENCE</scope>
    <source>
        <strain evidence="7">CBS 122681</strain>
    </source>
</reference>
<name>A0A6A6SLP8_9PLEO</name>
<proteinExistence type="predicted"/>
<evidence type="ECO:0000256" key="2">
    <source>
        <dbReference type="ARBA" id="ARBA00004240"/>
    </source>
</evidence>
<dbReference type="EMBL" id="MU004605">
    <property type="protein sequence ID" value="KAF2647563.1"/>
    <property type="molecule type" value="Genomic_DNA"/>
</dbReference>
<accession>A0A6A6SLP8</accession>
<dbReference type="AlphaFoldDB" id="A0A6A6SLP8"/>
<evidence type="ECO:0000313" key="7">
    <source>
        <dbReference type="EMBL" id="KAF2647563.1"/>
    </source>
</evidence>
<organism evidence="7 8">
    <name type="scientific">Lophiostoma macrostomum CBS 122681</name>
    <dbReference type="NCBI Taxonomy" id="1314788"/>
    <lineage>
        <taxon>Eukaryota</taxon>
        <taxon>Fungi</taxon>
        <taxon>Dikarya</taxon>
        <taxon>Ascomycota</taxon>
        <taxon>Pezizomycotina</taxon>
        <taxon>Dothideomycetes</taxon>
        <taxon>Pleosporomycetidae</taxon>
        <taxon>Pleosporales</taxon>
        <taxon>Lophiostomataceae</taxon>
        <taxon>Lophiostoma</taxon>
    </lineage>
</organism>
<evidence type="ECO:0000256" key="3">
    <source>
        <dbReference type="ARBA" id="ARBA00004370"/>
    </source>
</evidence>
<evidence type="ECO:0000256" key="1">
    <source>
        <dbReference type="ARBA" id="ARBA00004173"/>
    </source>
</evidence>
<comment type="subcellular location">
    <subcellularLocation>
        <location evidence="2">Endoplasmic reticulum</location>
    </subcellularLocation>
    <subcellularLocation>
        <location evidence="3">Membrane</location>
    </subcellularLocation>
    <subcellularLocation>
        <location evidence="1">Mitochondrion</location>
    </subcellularLocation>
</comment>
<dbReference type="InterPro" id="IPR052374">
    <property type="entry name" value="SERAC1"/>
</dbReference>
<dbReference type="GO" id="GO:0005783">
    <property type="term" value="C:endoplasmic reticulum"/>
    <property type="evidence" value="ECO:0007669"/>
    <property type="project" value="UniProtKB-SubCell"/>
</dbReference>
<dbReference type="GO" id="GO:0005739">
    <property type="term" value="C:mitochondrion"/>
    <property type="evidence" value="ECO:0007669"/>
    <property type="project" value="UniProtKB-SubCell"/>
</dbReference>
<dbReference type="Gene3D" id="3.40.50.1820">
    <property type="entry name" value="alpha/beta hydrolase"/>
    <property type="match status" value="1"/>
</dbReference>
<evidence type="ECO:0000256" key="5">
    <source>
        <dbReference type="ARBA" id="ARBA00023128"/>
    </source>
</evidence>
<dbReference type="GO" id="GO:0016020">
    <property type="term" value="C:membrane"/>
    <property type="evidence" value="ECO:0007669"/>
    <property type="project" value="UniProtKB-SubCell"/>
</dbReference>
<gene>
    <name evidence="7" type="ORF">K491DRAFT_671956</name>
</gene>
<keyword evidence="6" id="KW-0472">Membrane</keyword>
<dbReference type="OrthoDB" id="5086500at2759"/>
<keyword evidence="5" id="KW-0496">Mitochondrion</keyword>